<feature type="region of interest" description="Disordered" evidence="1">
    <location>
        <begin position="242"/>
        <end position="283"/>
    </location>
</feature>
<feature type="region of interest" description="Disordered" evidence="1">
    <location>
        <begin position="297"/>
        <end position="391"/>
    </location>
</feature>
<accession>A0A9N7V7U3</accession>
<reference evidence="3" key="1">
    <citation type="submission" date="2020-03" db="EMBL/GenBank/DDBJ databases">
        <authorList>
            <person name="Weist P."/>
        </authorList>
    </citation>
    <scope>NUCLEOTIDE SEQUENCE</scope>
</reference>
<keyword evidence="4" id="KW-1185">Reference proteome</keyword>
<dbReference type="AlphaFoldDB" id="A0A9N7V7U3"/>
<feature type="compositionally biased region" description="Low complexity" evidence="1">
    <location>
        <begin position="347"/>
        <end position="357"/>
    </location>
</feature>
<keyword evidence="2" id="KW-0472">Membrane</keyword>
<evidence type="ECO:0000256" key="2">
    <source>
        <dbReference type="SAM" id="Phobius"/>
    </source>
</evidence>
<feature type="compositionally biased region" description="Low complexity" evidence="1">
    <location>
        <begin position="136"/>
        <end position="145"/>
    </location>
</feature>
<dbReference type="EMBL" id="CADEAL010003402">
    <property type="protein sequence ID" value="CAB1444542.1"/>
    <property type="molecule type" value="Genomic_DNA"/>
</dbReference>
<feature type="compositionally biased region" description="Basic and acidic residues" evidence="1">
    <location>
        <begin position="90"/>
        <end position="103"/>
    </location>
</feature>
<feature type="region of interest" description="Disordered" evidence="1">
    <location>
        <begin position="79"/>
        <end position="190"/>
    </location>
</feature>
<organism evidence="3 4">
    <name type="scientific">Pleuronectes platessa</name>
    <name type="common">European plaice</name>
    <dbReference type="NCBI Taxonomy" id="8262"/>
    <lineage>
        <taxon>Eukaryota</taxon>
        <taxon>Metazoa</taxon>
        <taxon>Chordata</taxon>
        <taxon>Craniata</taxon>
        <taxon>Vertebrata</taxon>
        <taxon>Euteleostomi</taxon>
        <taxon>Actinopterygii</taxon>
        <taxon>Neopterygii</taxon>
        <taxon>Teleostei</taxon>
        <taxon>Neoteleostei</taxon>
        <taxon>Acanthomorphata</taxon>
        <taxon>Carangaria</taxon>
        <taxon>Pleuronectiformes</taxon>
        <taxon>Pleuronectoidei</taxon>
        <taxon>Pleuronectidae</taxon>
        <taxon>Pleuronectes</taxon>
    </lineage>
</organism>
<dbReference type="Proteomes" id="UP001153269">
    <property type="component" value="Unassembled WGS sequence"/>
</dbReference>
<gene>
    <name evidence="3" type="ORF">PLEPLA_LOCUS32258</name>
</gene>
<evidence type="ECO:0000313" key="4">
    <source>
        <dbReference type="Proteomes" id="UP001153269"/>
    </source>
</evidence>
<comment type="caution">
    <text evidence="3">The sequence shown here is derived from an EMBL/GenBank/DDBJ whole genome shotgun (WGS) entry which is preliminary data.</text>
</comment>
<keyword evidence="2" id="KW-0812">Transmembrane</keyword>
<evidence type="ECO:0000256" key="1">
    <source>
        <dbReference type="SAM" id="MobiDB-lite"/>
    </source>
</evidence>
<feature type="compositionally biased region" description="Acidic residues" evidence="1">
    <location>
        <begin position="258"/>
        <end position="268"/>
    </location>
</feature>
<sequence length="391" mass="43981">MDSLGLEEDENNQTSESQTPETFVLTQFELNVFPGACCGSVVVLLLLVSGSWLLGLRRGDGDVDAQKLCPAALRLRQKLQRDRHHLTSRGADRQTDRQTDRQNHRQGPPYSQPNRIRGLRDSVPCSRGDAASLPVLSPTRSSRLVLTRRRLPPPTRPSPLQTLALPHSSSSSSSSSSSLLLPSSANSTDETTVGVDLKHLITVWFFLRINRSSGGTQRSHRDVLTGVRPGLVLTCLDLSSDKVAEEEEERGGRRETLTEEEEEEEEEEERHSQKRRRRRTAERLEGKLFPMMRSAPRFWTDEEDDDDEDGDVEEESNMRHRHHARAERLDIPSLRLDSGQTSTCAIRPRASGSSPSLRLRRPGATFYTRPPKQPHKVFRDTVDARTRTSGA</sequence>
<keyword evidence="2" id="KW-1133">Transmembrane helix</keyword>
<proteinExistence type="predicted"/>
<feature type="transmembrane region" description="Helical" evidence="2">
    <location>
        <begin position="32"/>
        <end position="54"/>
    </location>
</feature>
<name>A0A9N7V7U3_PLEPL</name>
<evidence type="ECO:0008006" key="5">
    <source>
        <dbReference type="Google" id="ProtNLM"/>
    </source>
</evidence>
<evidence type="ECO:0000313" key="3">
    <source>
        <dbReference type="EMBL" id="CAB1444542.1"/>
    </source>
</evidence>
<feature type="region of interest" description="Disordered" evidence="1">
    <location>
        <begin position="1"/>
        <end position="20"/>
    </location>
</feature>
<feature type="compositionally biased region" description="Low complexity" evidence="1">
    <location>
        <begin position="158"/>
        <end position="184"/>
    </location>
</feature>
<protein>
    <recommendedName>
        <fullName evidence="5">Transmembrane protein</fullName>
    </recommendedName>
</protein>
<feature type="compositionally biased region" description="Acidic residues" evidence="1">
    <location>
        <begin position="1"/>
        <end position="11"/>
    </location>
</feature>
<feature type="compositionally biased region" description="Acidic residues" evidence="1">
    <location>
        <begin position="301"/>
        <end position="315"/>
    </location>
</feature>
<feature type="compositionally biased region" description="Basic and acidic residues" evidence="1">
    <location>
        <begin position="377"/>
        <end position="391"/>
    </location>
</feature>